<keyword evidence="2" id="KW-0378">Hydrolase</keyword>
<dbReference type="RefSeq" id="WP_311360619.1">
    <property type="nucleotide sequence ID" value="NZ_JAVRIE010000001.1"/>
</dbReference>
<keyword evidence="3" id="KW-1185">Reference proteome</keyword>
<comment type="caution">
    <text evidence="2">The sequence shown here is derived from an EMBL/GenBank/DDBJ whole genome shotgun (WGS) entry which is preliminary data.</text>
</comment>
<protein>
    <submittedName>
        <fullName evidence="2">Alpha/beta fold hydrolase</fullName>
    </submittedName>
</protein>
<dbReference type="Pfam" id="PF00561">
    <property type="entry name" value="Abhydrolase_1"/>
    <property type="match status" value="1"/>
</dbReference>
<gene>
    <name evidence="2" type="ORF">RM544_04805</name>
</gene>
<name>A0AAW8QXX3_9ALTE</name>
<accession>A0AAW8QXX3</accession>
<dbReference type="InterPro" id="IPR029058">
    <property type="entry name" value="AB_hydrolase_fold"/>
</dbReference>
<dbReference type="GO" id="GO:0016787">
    <property type="term" value="F:hydrolase activity"/>
    <property type="evidence" value="ECO:0007669"/>
    <property type="project" value="UniProtKB-KW"/>
</dbReference>
<evidence type="ECO:0000313" key="2">
    <source>
        <dbReference type="EMBL" id="MDT0581851.1"/>
    </source>
</evidence>
<sequence>MKQAETVVLLHGLARNAGSMNKLASALENEGYHVVNVDYPSTKHDIESLVDIAIQKTIEKQAPDSKVHFVTHSMGGILVRKFLQDNELENLGRVVMLGPPNQGSEVVDALNTLPGFKTINGPAGLQLSASENGLPAQLGPANFELGIIAGSRSINLILSTMLPMPNDGKVSVESSKLEGMADHVTLPVTHTFMMRNQKVIEQVLCFLQSGKFVH</sequence>
<dbReference type="Gene3D" id="3.40.50.1820">
    <property type="entry name" value="alpha/beta hydrolase"/>
    <property type="match status" value="1"/>
</dbReference>
<dbReference type="PANTHER" id="PTHR37946">
    <property type="entry name" value="SLL1969 PROTEIN"/>
    <property type="match status" value="1"/>
</dbReference>
<organism evidence="2 3">
    <name type="scientific">Brumicola blandensis</name>
    <dbReference type="NCBI Taxonomy" id="3075611"/>
    <lineage>
        <taxon>Bacteria</taxon>
        <taxon>Pseudomonadati</taxon>
        <taxon>Pseudomonadota</taxon>
        <taxon>Gammaproteobacteria</taxon>
        <taxon>Alteromonadales</taxon>
        <taxon>Alteromonadaceae</taxon>
        <taxon>Brumicola</taxon>
    </lineage>
</organism>
<dbReference type="PANTHER" id="PTHR37946:SF1">
    <property type="entry name" value="SLL1969 PROTEIN"/>
    <property type="match status" value="1"/>
</dbReference>
<proteinExistence type="predicted"/>
<dbReference type="AlphaFoldDB" id="A0AAW8QXX3"/>
<reference evidence="2 3" key="1">
    <citation type="submission" date="2023-09" db="EMBL/GenBank/DDBJ databases">
        <authorList>
            <person name="Rey-Velasco X."/>
        </authorList>
    </citation>
    <scope>NUCLEOTIDE SEQUENCE [LARGE SCALE GENOMIC DNA]</scope>
    <source>
        <strain evidence="2 3">W409</strain>
    </source>
</reference>
<evidence type="ECO:0000313" key="3">
    <source>
        <dbReference type="Proteomes" id="UP001249020"/>
    </source>
</evidence>
<dbReference type="Proteomes" id="UP001249020">
    <property type="component" value="Unassembled WGS sequence"/>
</dbReference>
<evidence type="ECO:0000259" key="1">
    <source>
        <dbReference type="Pfam" id="PF00561"/>
    </source>
</evidence>
<dbReference type="InterPro" id="IPR000073">
    <property type="entry name" value="AB_hydrolase_1"/>
</dbReference>
<dbReference type="SUPFAM" id="SSF53474">
    <property type="entry name" value="alpha/beta-Hydrolases"/>
    <property type="match status" value="1"/>
</dbReference>
<feature type="domain" description="AB hydrolase-1" evidence="1">
    <location>
        <begin position="6"/>
        <end position="101"/>
    </location>
</feature>
<dbReference type="EMBL" id="JAVRIE010000001">
    <property type="protein sequence ID" value="MDT0581851.1"/>
    <property type="molecule type" value="Genomic_DNA"/>
</dbReference>